<evidence type="ECO:0000313" key="12">
    <source>
        <dbReference type="Proteomes" id="UP001303046"/>
    </source>
</evidence>
<evidence type="ECO:0000313" key="11">
    <source>
        <dbReference type="EMBL" id="KAK6727246.1"/>
    </source>
</evidence>
<feature type="transmembrane region" description="Helical" evidence="9">
    <location>
        <begin position="247"/>
        <end position="272"/>
    </location>
</feature>
<feature type="transmembrane region" description="Helical" evidence="9">
    <location>
        <begin position="218"/>
        <end position="235"/>
    </location>
</feature>
<keyword evidence="6 9" id="KW-0472">Membrane</keyword>
<comment type="similarity">
    <text evidence="8">Belongs to the two pore domain potassium channel (TC 1.A.1.8) family.</text>
</comment>
<dbReference type="EMBL" id="JAVFWL010000001">
    <property type="protein sequence ID" value="KAK6727246.1"/>
    <property type="molecule type" value="Genomic_DNA"/>
</dbReference>
<evidence type="ECO:0000259" key="10">
    <source>
        <dbReference type="Pfam" id="PF07885"/>
    </source>
</evidence>
<organism evidence="11 12">
    <name type="scientific">Necator americanus</name>
    <name type="common">Human hookworm</name>
    <dbReference type="NCBI Taxonomy" id="51031"/>
    <lineage>
        <taxon>Eukaryota</taxon>
        <taxon>Metazoa</taxon>
        <taxon>Ecdysozoa</taxon>
        <taxon>Nematoda</taxon>
        <taxon>Chromadorea</taxon>
        <taxon>Rhabditida</taxon>
        <taxon>Rhabditina</taxon>
        <taxon>Rhabditomorpha</taxon>
        <taxon>Strongyloidea</taxon>
        <taxon>Ancylostomatidae</taxon>
        <taxon>Bunostominae</taxon>
        <taxon>Necator</taxon>
    </lineage>
</organism>
<dbReference type="InterPro" id="IPR013099">
    <property type="entry name" value="K_chnl_dom"/>
</dbReference>
<feature type="transmembrane region" description="Helical" evidence="9">
    <location>
        <begin position="116"/>
        <end position="135"/>
    </location>
</feature>
<evidence type="ECO:0000256" key="1">
    <source>
        <dbReference type="ARBA" id="ARBA00004141"/>
    </source>
</evidence>
<reference evidence="11 12" key="1">
    <citation type="submission" date="2023-08" db="EMBL/GenBank/DDBJ databases">
        <title>A Necator americanus chromosomal reference genome.</title>
        <authorList>
            <person name="Ilik V."/>
            <person name="Petrzelkova K.J."/>
            <person name="Pardy F."/>
            <person name="Fuh T."/>
            <person name="Niatou-Singa F.S."/>
            <person name="Gouil Q."/>
            <person name="Baker L."/>
            <person name="Ritchie M.E."/>
            <person name="Jex A.R."/>
            <person name="Gazzola D."/>
            <person name="Li H."/>
            <person name="Toshio Fujiwara R."/>
            <person name="Zhan B."/>
            <person name="Aroian R.V."/>
            <person name="Pafco B."/>
            <person name="Schwarz E.M."/>
        </authorList>
    </citation>
    <scope>NUCLEOTIDE SEQUENCE [LARGE SCALE GENOMIC DNA]</scope>
    <source>
        <strain evidence="11 12">Aroian</strain>
        <tissue evidence="11">Whole animal</tissue>
    </source>
</reference>
<evidence type="ECO:0000256" key="4">
    <source>
        <dbReference type="ARBA" id="ARBA00022989"/>
    </source>
</evidence>
<proteinExistence type="inferred from homology"/>
<evidence type="ECO:0000256" key="7">
    <source>
        <dbReference type="ARBA" id="ARBA00023303"/>
    </source>
</evidence>
<keyword evidence="3 8" id="KW-0812">Transmembrane</keyword>
<evidence type="ECO:0000256" key="9">
    <source>
        <dbReference type="SAM" id="Phobius"/>
    </source>
</evidence>
<evidence type="ECO:0000256" key="2">
    <source>
        <dbReference type="ARBA" id="ARBA00022448"/>
    </source>
</evidence>
<keyword evidence="4 9" id="KW-1133">Transmembrane helix</keyword>
<name>A0ABR1BN76_NECAM</name>
<dbReference type="SUPFAM" id="SSF81324">
    <property type="entry name" value="Voltage-gated potassium channels"/>
    <property type="match status" value="2"/>
</dbReference>
<comment type="subcellular location">
    <subcellularLocation>
        <location evidence="1">Membrane</location>
        <topology evidence="1">Multi-pass membrane protein</topology>
    </subcellularLocation>
</comment>
<evidence type="ECO:0000256" key="5">
    <source>
        <dbReference type="ARBA" id="ARBA00023065"/>
    </source>
</evidence>
<dbReference type="InterPro" id="IPR003280">
    <property type="entry name" value="2pore_dom_K_chnl"/>
</dbReference>
<protein>
    <recommendedName>
        <fullName evidence="10">Potassium channel domain-containing protein</fullName>
    </recommendedName>
</protein>
<feature type="transmembrane region" description="Helical" evidence="9">
    <location>
        <begin position="87"/>
        <end position="104"/>
    </location>
</feature>
<feature type="transmembrane region" description="Helical" evidence="9">
    <location>
        <begin position="147"/>
        <end position="169"/>
    </location>
</feature>
<comment type="caution">
    <text evidence="11">The sequence shown here is derived from an EMBL/GenBank/DDBJ whole genome shotgun (WGS) entry which is preliminary data.</text>
</comment>
<keyword evidence="5 8" id="KW-0406">Ion transport</keyword>
<keyword evidence="7 8" id="KW-0407">Ion channel</keyword>
<keyword evidence="12" id="KW-1185">Reference proteome</keyword>
<dbReference type="Proteomes" id="UP001303046">
    <property type="component" value="Unassembled WGS sequence"/>
</dbReference>
<evidence type="ECO:0000256" key="3">
    <source>
        <dbReference type="ARBA" id="ARBA00022692"/>
    </source>
</evidence>
<keyword evidence="2 8" id="KW-0813">Transport</keyword>
<accession>A0ABR1BN76</accession>
<evidence type="ECO:0000256" key="6">
    <source>
        <dbReference type="ARBA" id="ARBA00023136"/>
    </source>
</evidence>
<feature type="domain" description="Potassium channel" evidence="10">
    <location>
        <begin position="92"/>
        <end position="169"/>
    </location>
</feature>
<dbReference type="PANTHER" id="PTHR11003">
    <property type="entry name" value="POTASSIUM CHANNEL, SUBFAMILY K"/>
    <property type="match status" value="1"/>
</dbReference>
<evidence type="ECO:0000256" key="8">
    <source>
        <dbReference type="RuleBase" id="RU003857"/>
    </source>
</evidence>
<dbReference type="PRINTS" id="PR01333">
    <property type="entry name" value="2POREKCHANEL"/>
</dbReference>
<dbReference type="PANTHER" id="PTHR11003:SF86">
    <property type="entry name" value="POTASSIUM CHANNEL DOMAIN-CONTAINING PROTEIN"/>
    <property type="match status" value="1"/>
</dbReference>
<sequence length="432" mass="49400">MTKVNLEELWKGAESLKRKVSFQEPRLDHQRSIPVFQRPPHPRRYKLVRAKSSMKAYNTWKEQFMKDRCCSEKEMYKEVLIASTPHVLLNVLLIAYLLLGTFFLRYADESIGKEDFQPSLLFTFTTIMTIGYGSIYPTTDFGKICCVAYCVIGIPLLFLVLSNNGQFVVDAYWILRKSAGGKNTASKSLPLWLSVLLICIHSFVGGLLFNTWLKQMRFFDAVYCSFISISTIGYGDLVPVPDTWTHTIAIMAFLSAGVVILSTLFETFGCYLNYVHYIGRRFTGTKDVEIWFGGRMLTVQELITLVADQFGVCPRKLRTIIRDLDDILEAACDDTAKNRTEMLYKTGEVIRNETRIVMQGNGKCRTMLITREHLPDMDAEVTLLCQMKTSPSVQKLITKDAENALHALRVIHHKLNKQPIKQQLVEDRRTLS</sequence>
<gene>
    <name evidence="11" type="primary">Necator_chrI.g1263</name>
    <name evidence="11" type="ORF">RB195_005137</name>
</gene>
<dbReference type="Pfam" id="PF07885">
    <property type="entry name" value="Ion_trans_2"/>
    <property type="match status" value="2"/>
</dbReference>
<feature type="domain" description="Potassium channel" evidence="10">
    <location>
        <begin position="199"/>
        <end position="270"/>
    </location>
</feature>
<feature type="transmembrane region" description="Helical" evidence="9">
    <location>
        <begin position="189"/>
        <end position="209"/>
    </location>
</feature>
<dbReference type="Gene3D" id="1.10.287.70">
    <property type="match status" value="1"/>
</dbReference>